<dbReference type="PANTHER" id="PTHR23157">
    <property type="entry name" value="GRIP AND COILED-COIL DOMAIN-CONTAINING PROTEIN 1"/>
    <property type="match status" value="1"/>
</dbReference>
<evidence type="ECO:0000256" key="2">
    <source>
        <dbReference type="ARBA" id="ARBA00004477"/>
    </source>
</evidence>
<dbReference type="Pfam" id="PF01465">
    <property type="entry name" value="GRIP"/>
    <property type="match status" value="1"/>
</dbReference>
<organism evidence="14 15">
    <name type="scientific">Setaria digitata</name>
    <dbReference type="NCBI Taxonomy" id="48799"/>
    <lineage>
        <taxon>Eukaryota</taxon>
        <taxon>Metazoa</taxon>
        <taxon>Ecdysozoa</taxon>
        <taxon>Nematoda</taxon>
        <taxon>Chromadorea</taxon>
        <taxon>Rhabditida</taxon>
        <taxon>Spirurina</taxon>
        <taxon>Spiruromorpha</taxon>
        <taxon>Filarioidea</taxon>
        <taxon>Setariidae</taxon>
        <taxon>Setaria</taxon>
    </lineage>
</organism>
<feature type="coiled-coil region" evidence="11">
    <location>
        <begin position="588"/>
        <end position="648"/>
    </location>
</feature>
<dbReference type="Pfam" id="PF07019">
    <property type="entry name" value="EMC6"/>
    <property type="match status" value="1"/>
</dbReference>
<comment type="similarity">
    <text evidence="4">Belongs to the EMC6 family.</text>
</comment>
<keyword evidence="9 11" id="KW-0175">Coiled coil</keyword>
<feature type="coiled-coil region" evidence="11">
    <location>
        <begin position="256"/>
        <end position="301"/>
    </location>
</feature>
<evidence type="ECO:0000313" key="15">
    <source>
        <dbReference type="WBParaSite" id="sdigi.contig354.g7696.t1"/>
    </source>
</evidence>
<evidence type="ECO:0000256" key="9">
    <source>
        <dbReference type="ARBA" id="ARBA00023054"/>
    </source>
</evidence>
<comment type="subcellular location">
    <subcellularLocation>
        <location evidence="3">Cytoplasm</location>
    </subcellularLocation>
    <subcellularLocation>
        <location evidence="1">Endomembrane system</location>
        <topology evidence="1">Peripheral membrane protein</topology>
    </subcellularLocation>
    <subcellularLocation>
        <location evidence="2">Endoplasmic reticulum membrane</location>
        <topology evidence="2">Multi-pass membrane protein</topology>
    </subcellularLocation>
</comment>
<feature type="coiled-coil region" evidence="11">
    <location>
        <begin position="327"/>
        <end position="467"/>
    </location>
</feature>
<evidence type="ECO:0000256" key="6">
    <source>
        <dbReference type="ARBA" id="ARBA00022692"/>
    </source>
</evidence>
<keyword evidence="10 12" id="KW-0472">Membrane</keyword>
<dbReference type="PROSITE" id="PS50913">
    <property type="entry name" value="GRIP"/>
    <property type="match status" value="1"/>
</dbReference>
<evidence type="ECO:0000259" key="13">
    <source>
        <dbReference type="PROSITE" id="PS50913"/>
    </source>
</evidence>
<evidence type="ECO:0000256" key="11">
    <source>
        <dbReference type="SAM" id="Coils"/>
    </source>
</evidence>
<evidence type="ECO:0000256" key="1">
    <source>
        <dbReference type="ARBA" id="ARBA00004184"/>
    </source>
</evidence>
<feature type="coiled-coil region" evidence="11">
    <location>
        <begin position="140"/>
        <end position="181"/>
    </location>
</feature>
<evidence type="ECO:0000256" key="4">
    <source>
        <dbReference type="ARBA" id="ARBA00009436"/>
    </source>
</evidence>
<keyword evidence="6 12" id="KW-0812">Transmembrane</keyword>
<evidence type="ECO:0000256" key="10">
    <source>
        <dbReference type="ARBA" id="ARBA00023136"/>
    </source>
</evidence>
<keyword evidence="8 12" id="KW-1133">Transmembrane helix</keyword>
<keyword evidence="14" id="KW-1185">Reference proteome</keyword>
<dbReference type="AlphaFoldDB" id="A0A915PVA6"/>
<feature type="transmembrane region" description="Helical" evidence="12">
    <location>
        <begin position="56"/>
        <end position="79"/>
    </location>
</feature>
<evidence type="ECO:0000256" key="5">
    <source>
        <dbReference type="ARBA" id="ARBA00022490"/>
    </source>
</evidence>
<evidence type="ECO:0000313" key="14">
    <source>
        <dbReference type="Proteomes" id="UP000887581"/>
    </source>
</evidence>
<dbReference type="InterPro" id="IPR000237">
    <property type="entry name" value="GRIP_dom"/>
</dbReference>
<protein>
    <submittedName>
        <fullName evidence="15">GRIP domain-containing protein</fullName>
    </submittedName>
</protein>
<dbReference type="GO" id="GO:0005794">
    <property type="term" value="C:Golgi apparatus"/>
    <property type="evidence" value="ECO:0007669"/>
    <property type="project" value="TreeGrafter"/>
</dbReference>
<feature type="domain" description="GRIP" evidence="13">
    <location>
        <begin position="839"/>
        <end position="889"/>
    </location>
</feature>
<proteinExistence type="inferred from homology"/>
<dbReference type="GO" id="GO:0005789">
    <property type="term" value="C:endoplasmic reticulum membrane"/>
    <property type="evidence" value="ECO:0007669"/>
    <property type="project" value="UniProtKB-SubCell"/>
</dbReference>
<dbReference type="Proteomes" id="UP000887581">
    <property type="component" value="Unplaced"/>
</dbReference>
<sequence>MPPQTAGARRSVNESKVTKDVEQVTVFSEVAMRHNVGVLEYSRTCQAAAAGMASGILGLTGVSGFVFYFILVILQALFWELKANFEWQNYFMSRSLSLTHSLISVVIPGCLEDLDTLEQFSWLKNTGQLQDTKSSMLRGNDKLKLSRSDLTKKIEEQQVQITDYENKLKDVIRAYKGLNAERNALQAVVEALGLQREATTSLEQPHNDVKSEASIPEANVEKKGFSEADQIETLKRSLGVLVAEKSRIEAAFRSDKKALLVENEALKGRLAKAADETEAQAEQLENRLLELRSKIKLIEGDREKELSDHGSVLAAVQQQYAKECISSAQLKKQIAELHRKLRGKEEASKLLEMDIASLKAELNRAQNEVEFWKKKAEKTPAIQMLESELQDVKESNKNEITELKRKLLETMNTERESRLHELEQRLQEMSVEIGSFGRMQADLQQEVDQLKKENKALEDENALLRLSKSTSETGESTGFESLQQNFIEIAQKLRSNKQTINFYELLGLEETSREQNRRFEVLKDEYEKYKLRVQAMLNNKSTNNDASKNTELSPTLSSLPVSECSSCAAAEGDLRHMRSVVSSLHDKLHSLETDYANAKSSYEEKAAQLQLRIIEMEMAQENSTSDLRKQMQRKVSEMESEMQKQRVRALDILAEKENELAVTRALLSTIRSQTNVDPIDPPQGISSGCAKYEKSSYDLFKTAASIDERRNKGNKFSSKRSNLLIAKILNTTDHSSSDVDSCSSALDEYNLECLPSLASDTEILLNVPGIGVAETRNIFYEQQLVRKEKQIVELRNAMRMTELSIRDTQQAALTKDLQHFEMVEKLKDEIRILEGKLKFLTVDANMEYLRNIFIQLLHCDSSSGRKHILKAIGAVLRLSTAEMRAIDKHSL</sequence>
<dbReference type="PANTHER" id="PTHR23157:SF25">
    <property type="entry name" value="GRIP AND COILED-COIL DOMAIN-CONTAINING PROTEIN 1"/>
    <property type="match status" value="1"/>
</dbReference>
<name>A0A915PVA6_9BILA</name>
<evidence type="ECO:0000256" key="7">
    <source>
        <dbReference type="ARBA" id="ARBA00022824"/>
    </source>
</evidence>
<evidence type="ECO:0000256" key="12">
    <source>
        <dbReference type="SAM" id="Phobius"/>
    </source>
</evidence>
<reference evidence="15" key="1">
    <citation type="submission" date="2022-11" db="UniProtKB">
        <authorList>
            <consortium name="WormBaseParasite"/>
        </authorList>
    </citation>
    <scope>IDENTIFICATION</scope>
</reference>
<evidence type="ECO:0000256" key="3">
    <source>
        <dbReference type="ARBA" id="ARBA00004496"/>
    </source>
</evidence>
<feature type="coiled-coil region" evidence="11">
    <location>
        <begin position="505"/>
        <end position="539"/>
    </location>
</feature>
<dbReference type="SMART" id="SM00755">
    <property type="entry name" value="Grip"/>
    <property type="match status" value="1"/>
</dbReference>
<keyword evidence="5" id="KW-0963">Cytoplasm</keyword>
<dbReference type="InterPro" id="IPR029008">
    <property type="entry name" value="EMC6-like"/>
</dbReference>
<evidence type="ECO:0000256" key="8">
    <source>
        <dbReference type="ARBA" id="ARBA00022989"/>
    </source>
</evidence>
<keyword evidence="7" id="KW-0256">Endoplasmic reticulum</keyword>
<dbReference type="WBParaSite" id="sdigi.contig354.g7696.t1">
    <property type="protein sequence ID" value="sdigi.contig354.g7696.t1"/>
    <property type="gene ID" value="sdigi.contig354.g7696"/>
</dbReference>
<dbReference type="InterPro" id="IPR051952">
    <property type="entry name" value="Golgi-autophagy_related"/>
</dbReference>
<accession>A0A915PVA6</accession>